<dbReference type="AlphaFoldDB" id="A0A1Y3BHX7"/>
<dbReference type="InterPro" id="IPR027417">
    <property type="entry name" value="P-loop_NTPase"/>
</dbReference>
<dbReference type="EC" id="3.6.5.2" evidence="2"/>
<keyword evidence="3" id="KW-0813">Transport</keyword>
<keyword evidence="4" id="KW-0547">Nucleotide-binding</keyword>
<organism evidence="11 12">
    <name type="scientific">Euroglyphus maynei</name>
    <name type="common">Mayne's house dust mite</name>
    <dbReference type="NCBI Taxonomy" id="6958"/>
    <lineage>
        <taxon>Eukaryota</taxon>
        <taxon>Metazoa</taxon>
        <taxon>Ecdysozoa</taxon>
        <taxon>Arthropoda</taxon>
        <taxon>Chelicerata</taxon>
        <taxon>Arachnida</taxon>
        <taxon>Acari</taxon>
        <taxon>Acariformes</taxon>
        <taxon>Sarcoptiformes</taxon>
        <taxon>Astigmata</taxon>
        <taxon>Psoroptidia</taxon>
        <taxon>Analgoidea</taxon>
        <taxon>Pyroglyphidae</taxon>
        <taxon>Pyroglyphinae</taxon>
        <taxon>Euroglyphus</taxon>
    </lineage>
</organism>
<dbReference type="GO" id="GO:0015031">
    <property type="term" value="P:protein transport"/>
    <property type="evidence" value="ECO:0007669"/>
    <property type="project" value="UniProtKB-KW"/>
</dbReference>
<comment type="similarity">
    <text evidence="1">Belongs to the small GTPase superfamily. Rab family.</text>
</comment>
<dbReference type="CDD" id="cd01863">
    <property type="entry name" value="Rab18"/>
    <property type="match status" value="1"/>
</dbReference>
<comment type="caution">
    <text evidence="11">The sequence shown here is derived from an EMBL/GenBank/DDBJ whole genome shotgun (WGS) entry which is preliminary data.</text>
</comment>
<dbReference type="InterPro" id="IPR005225">
    <property type="entry name" value="Small_GTP-bd"/>
</dbReference>
<dbReference type="GO" id="GO:0003925">
    <property type="term" value="F:G protein activity"/>
    <property type="evidence" value="ECO:0007669"/>
    <property type="project" value="UniProtKB-EC"/>
</dbReference>
<dbReference type="GO" id="GO:0005525">
    <property type="term" value="F:GTP binding"/>
    <property type="evidence" value="ECO:0007669"/>
    <property type="project" value="UniProtKB-KW"/>
</dbReference>
<dbReference type="PANTHER" id="PTHR47977">
    <property type="entry name" value="RAS-RELATED PROTEIN RAB"/>
    <property type="match status" value="1"/>
</dbReference>
<protein>
    <recommendedName>
        <fullName evidence="2">small monomeric GTPase</fullName>
        <ecNumber evidence="2">3.6.5.2</ecNumber>
    </recommendedName>
</protein>
<evidence type="ECO:0000256" key="9">
    <source>
        <dbReference type="ARBA" id="ARBA00023289"/>
    </source>
</evidence>
<dbReference type="SUPFAM" id="SSF52540">
    <property type="entry name" value="P-loop containing nucleoside triphosphate hydrolases"/>
    <property type="match status" value="1"/>
</dbReference>
<evidence type="ECO:0000313" key="12">
    <source>
        <dbReference type="Proteomes" id="UP000194236"/>
    </source>
</evidence>
<dbReference type="PROSITE" id="PS51421">
    <property type="entry name" value="RAS"/>
    <property type="match status" value="1"/>
</dbReference>
<evidence type="ECO:0000256" key="7">
    <source>
        <dbReference type="ARBA" id="ARBA00023134"/>
    </source>
</evidence>
<gene>
    <name evidence="11" type="ORF">BLA29_002567</name>
</gene>
<dbReference type="PRINTS" id="PR00449">
    <property type="entry name" value="RASTRNSFRMNG"/>
</dbReference>
<dbReference type="Pfam" id="PF00071">
    <property type="entry name" value="Ras"/>
    <property type="match status" value="1"/>
</dbReference>
<evidence type="ECO:0000256" key="2">
    <source>
        <dbReference type="ARBA" id="ARBA00011984"/>
    </source>
</evidence>
<dbReference type="SMART" id="SM00174">
    <property type="entry name" value="RHO"/>
    <property type="match status" value="1"/>
</dbReference>
<dbReference type="SMART" id="SM00173">
    <property type="entry name" value="RAS"/>
    <property type="match status" value="1"/>
</dbReference>
<reference evidence="11 12" key="1">
    <citation type="submission" date="2017-03" db="EMBL/GenBank/DDBJ databases">
        <title>Genome Survey of Euroglyphus maynei.</title>
        <authorList>
            <person name="Arlian L.G."/>
            <person name="Morgan M.S."/>
            <person name="Rider S.D."/>
        </authorList>
    </citation>
    <scope>NUCLEOTIDE SEQUENCE [LARGE SCALE GENOMIC DNA]</scope>
    <source>
        <strain evidence="11">Arlian Lab</strain>
        <tissue evidence="11">Whole body</tissue>
    </source>
</reference>
<keyword evidence="8" id="KW-0449">Lipoprotein</keyword>
<keyword evidence="7" id="KW-0342">GTP-binding</keyword>
<dbReference type="PROSITE" id="PS51420">
    <property type="entry name" value="RHO"/>
    <property type="match status" value="1"/>
</dbReference>
<evidence type="ECO:0000256" key="1">
    <source>
        <dbReference type="ARBA" id="ARBA00006270"/>
    </source>
</evidence>
<dbReference type="Gene3D" id="3.40.50.300">
    <property type="entry name" value="P-loop containing nucleotide triphosphate hydrolases"/>
    <property type="match status" value="1"/>
</dbReference>
<evidence type="ECO:0000256" key="8">
    <source>
        <dbReference type="ARBA" id="ARBA00023288"/>
    </source>
</evidence>
<keyword evidence="12" id="KW-1185">Reference proteome</keyword>
<dbReference type="InterPro" id="IPR001806">
    <property type="entry name" value="Small_GTPase"/>
</dbReference>
<keyword evidence="5" id="KW-0378">Hydrolase</keyword>
<keyword evidence="6" id="KW-0653">Protein transport</keyword>
<dbReference type="SMART" id="SM00176">
    <property type="entry name" value="RAN"/>
    <property type="match status" value="1"/>
</dbReference>
<evidence type="ECO:0000256" key="5">
    <source>
        <dbReference type="ARBA" id="ARBA00022801"/>
    </source>
</evidence>
<name>A0A1Y3BHX7_EURMA</name>
<sequence length="212" mass="24039">MNIMDEYENVMTTLKILIIGESFVGKSSLLIAYTEDTFSDDVGATIGVDFKTKKIKIDDNLLNLAIWDTAGSERFRALTPNFYRGAHGVIFVYDVTARKTFENLNSWLDEVNSYADKRNIVKMLVGNKIDKDNREVTRHEGMLWARKNNTLFIETSAKTREEVGCAFEELVEKILQTPGLWESNKTKKSINLESRTNSSSTSMNNCCGGYFS</sequence>
<dbReference type="InterPro" id="IPR050227">
    <property type="entry name" value="Rab"/>
</dbReference>
<dbReference type="EMBL" id="MUJZ01021584">
    <property type="protein sequence ID" value="OTF79747.1"/>
    <property type="molecule type" value="Genomic_DNA"/>
</dbReference>
<dbReference type="PROSITE" id="PS51419">
    <property type="entry name" value="RAB"/>
    <property type="match status" value="1"/>
</dbReference>
<comment type="catalytic activity">
    <reaction evidence="10">
        <text>GTP + H2O = GDP + phosphate + H(+)</text>
        <dbReference type="Rhea" id="RHEA:19669"/>
        <dbReference type="ChEBI" id="CHEBI:15377"/>
        <dbReference type="ChEBI" id="CHEBI:15378"/>
        <dbReference type="ChEBI" id="CHEBI:37565"/>
        <dbReference type="ChEBI" id="CHEBI:43474"/>
        <dbReference type="ChEBI" id="CHEBI:58189"/>
        <dbReference type="EC" id="3.6.5.2"/>
    </reaction>
    <physiologicalReaction direction="left-to-right" evidence="10">
        <dbReference type="Rhea" id="RHEA:19670"/>
    </physiologicalReaction>
</comment>
<evidence type="ECO:0000256" key="4">
    <source>
        <dbReference type="ARBA" id="ARBA00022741"/>
    </source>
</evidence>
<accession>A0A1Y3BHX7</accession>
<dbReference type="NCBIfam" id="TIGR00231">
    <property type="entry name" value="small_GTP"/>
    <property type="match status" value="1"/>
</dbReference>
<dbReference type="SMART" id="SM00175">
    <property type="entry name" value="RAB"/>
    <property type="match status" value="1"/>
</dbReference>
<evidence type="ECO:0000256" key="6">
    <source>
        <dbReference type="ARBA" id="ARBA00022927"/>
    </source>
</evidence>
<dbReference type="OrthoDB" id="9989112at2759"/>
<evidence type="ECO:0000256" key="3">
    <source>
        <dbReference type="ARBA" id="ARBA00022448"/>
    </source>
</evidence>
<dbReference type="FunFam" id="3.40.50.300:FF:000430">
    <property type="entry name" value="Probable Ras-related protein Rab-18"/>
    <property type="match status" value="1"/>
</dbReference>
<evidence type="ECO:0000313" key="11">
    <source>
        <dbReference type="EMBL" id="OTF79747.1"/>
    </source>
</evidence>
<dbReference type="Proteomes" id="UP000194236">
    <property type="component" value="Unassembled WGS sequence"/>
</dbReference>
<keyword evidence="9" id="KW-0636">Prenylation</keyword>
<proteinExistence type="inferred from homology"/>
<evidence type="ECO:0000256" key="10">
    <source>
        <dbReference type="ARBA" id="ARBA00047660"/>
    </source>
</evidence>